<name>U9SZA2_RHIID</name>
<dbReference type="AlphaFoldDB" id="U9SZA2"/>
<organism evidence="1">
    <name type="scientific">Rhizophagus irregularis (strain DAOM 181602 / DAOM 197198 / MUCL 43194)</name>
    <name type="common">Arbuscular mycorrhizal fungus</name>
    <name type="synonym">Glomus intraradices</name>
    <dbReference type="NCBI Taxonomy" id="747089"/>
    <lineage>
        <taxon>Eukaryota</taxon>
        <taxon>Fungi</taxon>
        <taxon>Fungi incertae sedis</taxon>
        <taxon>Mucoromycota</taxon>
        <taxon>Glomeromycotina</taxon>
        <taxon>Glomeromycetes</taxon>
        <taxon>Glomerales</taxon>
        <taxon>Glomeraceae</taxon>
        <taxon>Rhizophagus</taxon>
    </lineage>
</organism>
<reference evidence="1" key="1">
    <citation type="submission" date="2013-07" db="EMBL/GenBank/DDBJ databases">
        <title>The genome of an arbuscular mycorrhizal fungus provides insights into the evolution of the oldest plant symbiosis.</title>
        <authorList>
            <consortium name="DOE Joint Genome Institute"/>
            <person name="Tisserant E."/>
            <person name="Malbreil M."/>
            <person name="Kuo A."/>
            <person name="Kohler A."/>
            <person name="Symeonidi A."/>
            <person name="Balestrini R."/>
            <person name="Charron P."/>
            <person name="Duensing N."/>
            <person name="Frei-dit-Frey N."/>
            <person name="Gianinazzi-Pearson V."/>
            <person name="Gilbert B."/>
            <person name="Handa Y."/>
            <person name="Hijri M."/>
            <person name="Kaul R."/>
            <person name="Kawaguchi M."/>
            <person name="Krajinski F."/>
            <person name="Lammers P."/>
            <person name="Lapierre D."/>
            <person name="Masclaux F.G."/>
            <person name="Murat C."/>
            <person name="Morin E."/>
            <person name="Ndikumana S."/>
            <person name="Pagni M."/>
            <person name="Petitpierre D."/>
            <person name="Requena N."/>
            <person name="Rosikiewicz P."/>
            <person name="Riley R."/>
            <person name="Saito K."/>
            <person name="San Clemente H."/>
            <person name="Shapiro H."/>
            <person name="van Tuinen D."/>
            <person name="Becard G."/>
            <person name="Bonfante P."/>
            <person name="Paszkowski U."/>
            <person name="Shachar-Hill Y."/>
            <person name="Young J.P."/>
            <person name="Sanders I.R."/>
            <person name="Henrissat B."/>
            <person name="Rensing S.A."/>
            <person name="Grigoriev I.V."/>
            <person name="Corradi N."/>
            <person name="Roux C."/>
            <person name="Martin F."/>
        </authorList>
    </citation>
    <scope>NUCLEOTIDE SEQUENCE</scope>
    <source>
        <strain evidence="1">DAOM 197198</strain>
    </source>
</reference>
<proteinExistence type="predicted"/>
<evidence type="ECO:0000313" key="1">
    <source>
        <dbReference type="EMBL" id="ESA01220.1"/>
    </source>
</evidence>
<dbReference type="EMBL" id="KI296640">
    <property type="protein sequence ID" value="ESA01220.1"/>
    <property type="molecule type" value="Genomic_DNA"/>
</dbReference>
<dbReference type="HOGENOM" id="CLU_2623254_0_0_1"/>
<sequence length="78" mass="9411">MKDWQQEVQKYNFLLGVYRIVNLRQRMAEWTLEWIAQVNESLAIRRSKSVEKILARSLWKPTIALIALIAHFQIDVRW</sequence>
<dbReference type="VEuPathDB" id="FungiDB:RhiirFUN_017020"/>
<gene>
    <name evidence="1" type="ORF">GLOINDRAFT_7735</name>
</gene>
<accession>U9SZA2</accession>
<protein>
    <submittedName>
        <fullName evidence="1">Uncharacterized protein</fullName>
    </submittedName>
</protein>